<dbReference type="EMBL" id="KL367584">
    <property type="protein sequence ID" value="KFD62958.1"/>
    <property type="molecule type" value="Genomic_DNA"/>
</dbReference>
<proteinExistence type="inferred from homology"/>
<evidence type="ECO:0000256" key="4">
    <source>
        <dbReference type="ARBA" id="ARBA00022454"/>
    </source>
</evidence>
<feature type="domain" description="Histone H2A C-terminal" evidence="12">
    <location>
        <begin position="221"/>
        <end position="248"/>
    </location>
</feature>
<feature type="compositionally biased region" description="Basic and acidic residues" evidence="10">
    <location>
        <begin position="1"/>
        <end position="12"/>
    </location>
</feature>
<dbReference type="GO" id="GO:0030527">
    <property type="term" value="F:structural constituent of chromatin"/>
    <property type="evidence" value="ECO:0007669"/>
    <property type="project" value="InterPro"/>
</dbReference>
<comment type="subunit">
    <text evidence="9">The nucleosome is a histone octamer containing two molecules each of H2A, H2B, H3 and H4 assembled in one H3-H4 heterotetramer and two H2A-H2B heterodimers. The octamer wraps approximately 147 bp of DNA.</text>
</comment>
<evidence type="ECO:0000259" key="12">
    <source>
        <dbReference type="Pfam" id="PF16211"/>
    </source>
</evidence>
<dbReference type="InterPro" id="IPR002119">
    <property type="entry name" value="Histone_H2A"/>
</dbReference>
<evidence type="ECO:0000259" key="11">
    <source>
        <dbReference type="Pfam" id="PF00125"/>
    </source>
</evidence>
<protein>
    <recommendedName>
        <fullName evidence="9">Histone H2A</fullName>
    </recommendedName>
</protein>
<dbReference type="InterPro" id="IPR009072">
    <property type="entry name" value="Histone-fold"/>
</dbReference>
<dbReference type="FunFam" id="1.10.20.10:FF:000005">
    <property type="entry name" value="Histone H2A"/>
    <property type="match status" value="2"/>
</dbReference>
<evidence type="ECO:0000256" key="1">
    <source>
        <dbReference type="ARBA" id="ARBA00004123"/>
    </source>
</evidence>
<dbReference type="GO" id="GO:0046982">
    <property type="term" value="F:protein heterodimerization activity"/>
    <property type="evidence" value="ECO:0007669"/>
    <property type="project" value="InterPro"/>
</dbReference>
<dbReference type="Proteomes" id="UP000030764">
    <property type="component" value="Unassembled WGS sequence"/>
</dbReference>
<keyword evidence="4 9" id="KW-0158">Chromosome</keyword>
<keyword evidence="5" id="KW-1017">Isopeptide bond</keyword>
<dbReference type="GO" id="GO:0005634">
    <property type="term" value="C:nucleus"/>
    <property type="evidence" value="ECO:0007669"/>
    <property type="project" value="UniProtKB-SubCell"/>
</dbReference>
<dbReference type="Proteomes" id="UP000030758">
    <property type="component" value="Unassembled WGS sequence"/>
</dbReference>
<dbReference type="GO" id="GO:0003677">
    <property type="term" value="F:DNA binding"/>
    <property type="evidence" value="ECO:0007669"/>
    <property type="project" value="UniProtKB-KW"/>
</dbReference>
<dbReference type="GO" id="GO:0000786">
    <property type="term" value="C:nucleosome"/>
    <property type="evidence" value="ECO:0007669"/>
    <property type="project" value="UniProtKB-KW"/>
</dbReference>
<evidence type="ECO:0000256" key="9">
    <source>
        <dbReference type="RuleBase" id="RU003767"/>
    </source>
</evidence>
<comment type="similarity">
    <text evidence="3 9">Belongs to the histone H2A family.</text>
</comment>
<dbReference type="SUPFAM" id="SSF47113">
    <property type="entry name" value="Histone-fold"/>
    <property type="match status" value="2"/>
</dbReference>
<keyword evidence="15" id="KW-1185">Reference proteome</keyword>
<reference evidence="14 15" key="1">
    <citation type="journal article" date="2014" name="Nat. Genet.">
        <title>Genome and transcriptome of the porcine whipworm Trichuris suis.</title>
        <authorList>
            <person name="Jex A.R."/>
            <person name="Nejsum P."/>
            <person name="Schwarz E.M."/>
            <person name="Hu L."/>
            <person name="Young N.D."/>
            <person name="Hall R.S."/>
            <person name="Korhonen P.K."/>
            <person name="Liao S."/>
            <person name="Thamsborg S."/>
            <person name="Xia J."/>
            <person name="Xu P."/>
            <person name="Wang S."/>
            <person name="Scheerlinck J.P."/>
            <person name="Hofmann A."/>
            <person name="Sternberg P.W."/>
            <person name="Wang J."/>
            <person name="Gasser R.B."/>
        </authorList>
    </citation>
    <scope>NUCLEOTIDE SEQUENCE [LARGE SCALE GENOMIC DNA]</scope>
    <source>
        <strain evidence="14">DCEP-RM93F</strain>
        <strain evidence="13">DCEP-RM93M</strain>
    </source>
</reference>
<evidence type="ECO:0000256" key="10">
    <source>
        <dbReference type="SAM" id="MobiDB-lite"/>
    </source>
</evidence>
<evidence type="ECO:0000256" key="8">
    <source>
        <dbReference type="ARBA" id="ARBA00023269"/>
    </source>
</evidence>
<sequence length="270" mass="29057">MAPAKAGKESGKSRTKTVSRSTRAGLQFPVGRIHRFLKDRTTSHGRVGATAAVYTAAILEYLTAEVLELAGNASKDLKVKRITPRHLHLAIRGDEELDTLIKATIAGGGALYLFTAWPFIRCAEVTMPAGKAGKESGKAKQKIISRSTRAGLQFPVGRIHRFLKDRTTSHGRVGATAAVYTAAILEYLTAEVLELAGNASKDLKVKRITPRHLHLAIRGDEELDTLIKATIAGGGVIPHIHRSLVGKNVPPAGINISTLQPQSKDRAQNE</sequence>
<accession>A0A085N0G2</accession>
<dbReference type="PANTHER" id="PTHR23430">
    <property type="entry name" value="HISTONE H2A"/>
    <property type="match status" value="1"/>
</dbReference>
<dbReference type="PROSITE" id="PS00046">
    <property type="entry name" value="HISTONE_H2A"/>
    <property type="match status" value="2"/>
</dbReference>
<organism evidence="14">
    <name type="scientific">Trichuris suis</name>
    <name type="common">pig whipworm</name>
    <dbReference type="NCBI Taxonomy" id="68888"/>
    <lineage>
        <taxon>Eukaryota</taxon>
        <taxon>Metazoa</taxon>
        <taxon>Ecdysozoa</taxon>
        <taxon>Nematoda</taxon>
        <taxon>Enoplea</taxon>
        <taxon>Dorylaimia</taxon>
        <taxon>Trichinellida</taxon>
        <taxon>Trichuridae</taxon>
        <taxon>Trichuris</taxon>
    </lineage>
</organism>
<feature type="region of interest" description="Disordered" evidence="10">
    <location>
        <begin position="1"/>
        <end position="21"/>
    </location>
</feature>
<evidence type="ECO:0000256" key="6">
    <source>
        <dbReference type="ARBA" id="ARBA00023125"/>
    </source>
</evidence>
<evidence type="ECO:0000313" key="15">
    <source>
        <dbReference type="Proteomes" id="UP000030764"/>
    </source>
</evidence>
<dbReference type="Gene3D" id="1.10.20.10">
    <property type="entry name" value="Histone, subunit A"/>
    <property type="match status" value="2"/>
</dbReference>
<evidence type="ECO:0000256" key="7">
    <source>
        <dbReference type="ARBA" id="ARBA00023242"/>
    </source>
</evidence>
<dbReference type="AlphaFoldDB" id="A0A085N0G2"/>
<evidence type="ECO:0000313" key="14">
    <source>
        <dbReference type="EMBL" id="KFD62958.1"/>
    </source>
</evidence>
<evidence type="ECO:0000256" key="2">
    <source>
        <dbReference type="ARBA" id="ARBA00004286"/>
    </source>
</evidence>
<dbReference type="CDD" id="cd00074">
    <property type="entry name" value="HFD_H2A"/>
    <property type="match status" value="2"/>
</dbReference>
<dbReference type="InterPro" id="IPR032454">
    <property type="entry name" value="Histone_H2A_C"/>
</dbReference>
<evidence type="ECO:0000313" key="13">
    <source>
        <dbReference type="EMBL" id="KFD48967.1"/>
    </source>
</evidence>
<keyword evidence="7 9" id="KW-0539">Nucleus</keyword>
<feature type="domain" description="Core Histone H2A/H2B/H3" evidence="11">
    <location>
        <begin position="134"/>
        <end position="219"/>
    </location>
</feature>
<dbReference type="PRINTS" id="PR00620">
    <property type="entry name" value="HISTONEH2A"/>
</dbReference>
<dbReference type="Pfam" id="PF00125">
    <property type="entry name" value="Histone"/>
    <property type="match status" value="2"/>
</dbReference>
<evidence type="ECO:0000256" key="5">
    <source>
        <dbReference type="ARBA" id="ARBA00022499"/>
    </source>
</evidence>
<keyword evidence="6 9" id="KW-0238">DNA-binding</keyword>
<dbReference type="Pfam" id="PF16211">
    <property type="entry name" value="Histone_H2A_C"/>
    <property type="match status" value="1"/>
</dbReference>
<name>A0A085N0G2_9BILA</name>
<comment type="subcellular location">
    <subcellularLocation>
        <location evidence="2">Chromosome</location>
    </subcellularLocation>
    <subcellularLocation>
        <location evidence="1 9">Nucleus</location>
    </subcellularLocation>
</comment>
<dbReference type="EMBL" id="KL363280">
    <property type="protein sequence ID" value="KFD48967.1"/>
    <property type="molecule type" value="Genomic_DNA"/>
</dbReference>
<dbReference type="SMART" id="SM00414">
    <property type="entry name" value="H2A"/>
    <property type="match status" value="2"/>
</dbReference>
<feature type="domain" description="Core Histone H2A/H2B/H3" evidence="11">
    <location>
        <begin position="7"/>
        <end position="93"/>
    </location>
</feature>
<dbReference type="InterPro" id="IPR007125">
    <property type="entry name" value="H2A/H2B/H3"/>
</dbReference>
<evidence type="ECO:0000256" key="3">
    <source>
        <dbReference type="ARBA" id="ARBA00010691"/>
    </source>
</evidence>
<dbReference type="InterPro" id="IPR032458">
    <property type="entry name" value="Histone_H2A_CS"/>
</dbReference>
<keyword evidence="8 9" id="KW-0544">Nucleosome core</keyword>
<gene>
    <name evidence="13" type="ORF">M513_10119</name>
    <name evidence="14" type="ORF">M514_10119</name>
</gene>